<keyword evidence="1" id="KW-0472">Membrane</keyword>
<dbReference type="SUPFAM" id="SSF103481">
    <property type="entry name" value="Multidrug resistance efflux transporter EmrE"/>
    <property type="match status" value="1"/>
</dbReference>
<gene>
    <name evidence="2" type="ORF">NCTC10684_00062</name>
</gene>
<dbReference type="InterPro" id="IPR037185">
    <property type="entry name" value="EmrE-like"/>
</dbReference>
<protein>
    <submittedName>
        <fullName evidence="2">Uncharacterized protein</fullName>
    </submittedName>
</protein>
<organism evidence="2 3">
    <name type="scientific">Aminobacter aminovorans</name>
    <name type="common">Chelatobacter heintzii</name>
    <dbReference type="NCBI Taxonomy" id="83263"/>
    <lineage>
        <taxon>Bacteria</taxon>
        <taxon>Pseudomonadati</taxon>
        <taxon>Pseudomonadota</taxon>
        <taxon>Alphaproteobacteria</taxon>
        <taxon>Hyphomicrobiales</taxon>
        <taxon>Phyllobacteriaceae</taxon>
        <taxon>Aminobacter</taxon>
    </lineage>
</organism>
<feature type="transmembrane region" description="Helical" evidence="1">
    <location>
        <begin position="62"/>
        <end position="82"/>
    </location>
</feature>
<sequence length="112" mass="11561">MSVIGLSLLGFSTVIFLIAAMVAKTWGIEPTIGKLVVTLILYSLGNLIMLRLVRDFGMSVSFSLSAVIQLIAVNAVAIIYFGEKLSGIQGIGVGLAVVAVALITLGPALAGK</sequence>
<keyword evidence="1" id="KW-1133">Transmembrane helix</keyword>
<dbReference type="AlphaFoldDB" id="A0A380WFH2"/>
<accession>A0A380WFH2</accession>
<feature type="transmembrane region" description="Helical" evidence="1">
    <location>
        <begin position="32"/>
        <end position="50"/>
    </location>
</feature>
<keyword evidence="1" id="KW-0812">Transmembrane</keyword>
<evidence type="ECO:0000313" key="3">
    <source>
        <dbReference type="Proteomes" id="UP000254701"/>
    </source>
</evidence>
<feature type="transmembrane region" description="Helical" evidence="1">
    <location>
        <begin position="88"/>
        <end position="110"/>
    </location>
</feature>
<dbReference type="Proteomes" id="UP000254701">
    <property type="component" value="Unassembled WGS sequence"/>
</dbReference>
<dbReference type="OrthoDB" id="8115659at2"/>
<dbReference type="Gene3D" id="1.10.3730.20">
    <property type="match status" value="1"/>
</dbReference>
<proteinExistence type="predicted"/>
<reference evidence="2 3" key="1">
    <citation type="submission" date="2018-06" db="EMBL/GenBank/DDBJ databases">
        <authorList>
            <consortium name="Pathogen Informatics"/>
            <person name="Doyle S."/>
        </authorList>
    </citation>
    <scope>NUCLEOTIDE SEQUENCE [LARGE SCALE GENOMIC DNA]</scope>
    <source>
        <strain evidence="2 3">NCTC10684</strain>
    </source>
</reference>
<dbReference type="EMBL" id="UFSM01000001">
    <property type="protein sequence ID" value="SUU86874.1"/>
    <property type="molecule type" value="Genomic_DNA"/>
</dbReference>
<evidence type="ECO:0000256" key="1">
    <source>
        <dbReference type="SAM" id="Phobius"/>
    </source>
</evidence>
<name>A0A380WFH2_AMIAI</name>
<evidence type="ECO:0000313" key="2">
    <source>
        <dbReference type="EMBL" id="SUU86874.1"/>
    </source>
</evidence>
<dbReference type="RefSeq" id="WP_115729377.1">
    <property type="nucleotide sequence ID" value="NZ_BAAAVY010000011.1"/>
</dbReference>